<dbReference type="InterPro" id="IPR054816">
    <property type="entry name" value="Lipoprotein_mollicutes-type_CS"/>
</dbReference>
<evidence type="ECO:0008006" key="4">
    <source>
        <dbReference type="Google" id="ProtNLM"/>
    </source>
</evidence>
<dbReference type="EMBL" id="CP012622">
    <property type="protein sequence ID" value="ALD66568.1"/>
    <property type="molecule type" value="Genomic_DNA"/>
</dbReference>
<gene>
    <name evidence="2" type="ORF">SCANT_v1c06620</name>
</gene>
<dbReference type="NCBIfam" id="NF038029">
    <property type="entry name" value="LP_plasma"/>
    <property type="match status" value="1"/>
</dbReference>
<dbReference type="AlphaFoldDB" id="A0A0M3SJD6"/>
<keyword evidence="1" id="KW-0732">Signal</keyword>
<dbReference type="KEGG" id="scj:SCANT_v1c06620"/>
<accession>A0A0M3SJD6</accession>
<dbReference type="RefSeq" id="WP_053946321.1">
    <property type="nucleotide sequence ID" value="NZ_CP012622.1"/>
</dbReference>
<feature type="chain" id="PRO_5005789367" description="Lipoprotein" evidence="1">
    <location>
        <begin position="24"/>
        <end position="619"/>
    </location>
</feature>
<evidence type="ECO:0000256" key="1">
    <source>
        <dbReference type="SAM" id="SignalP"/>
    </source>
</evidence>
<proteinExistence type="predicted"/>
<dbReference type="PROSITE" id="PS51257">
    <property type="entry name" value="PROKAR_LIPOPROTEIN"/>
    <property type="match status" value="1"/>
</dbReference>
<sequence>MKKLLSLLGTISLVATSSATVVACGGSGTTDPITGPGVDYEAIIKKLKSEVDEIFTKHLNDNVYKNLIGLPDTEKQYQFLNQTKIIENTGNKASELDPYDLILLEKDIYKVLELDQLKTDLNKLKNVTEYKVILNDVNDLFKNIVFDWSSLEILSHLSNDGDKLYLGNVIVNYKIEIQYKGENEVESFTIDDNFKYTSTNSNSLKKASDEFYKNIAKDYFLSSKSEDRKHTNLNWNDIKGSKKSSDGFGRLDKEIKKYYEADSATNGFKSSIIDFIKVNYFDKVGNTLPLSFEGDLIFKSSEMQRHSMSYTVNQWKNYNDSESIKYNYDDDDGRILLDTVFRNDPSKSETKNNLATNYFKTANLKKWKQNFDLNKDEFLTRNNIDIENKVKDTKEFKSSTALGWVNLTGLSINLGKGAYIHKLPDFRIAINYFVGLDETDAQILDKMSEFTVDSLKAWHEVFGVYHGYKYPEHNSQDDFLVALKASELTKEMTSRFPNDKAKDKNSQVHFRDAFSLSNTEFYKQSKAKLFDKGNILDNSNYFMVFAALDSTSPSERKDTIFDWSANEKIGINIKWNDKNQSMNHKVLTFRYGYLNFHIDLKEITMSTKALGNKELVKFV</sequence>
<feature type="signal peptide" evidence="1">
    <location>
        <begin position="1"/>
        <end position="23"/>
    </location>
</feature>
<dbReference type="Proteomes" id="UP000063919">
    <property type="component" value="Chromosome"/>
</dbReference>
<name>A0A0M3SJD6_9MOLU</name>
<reference evidence="2 3" key="1">
    <citation type="journal article" date="2015" name="Genome Announc.">
        <title>Complete Genome Sequence of Spiroplasma cantharicola CC-1T (DSM 21588), a Bacterium Isolated from Soldier Beetle (Cantharis carolinus).</title>
        <authorList>
            <person name="Lo W.S."/>
            <person name="Liu P.Y."/>
            <person name="Kuo C.H."/>
        </authorList>
    </citation>
    <scope>NUCLEOTIDE SEQUENCE [LARGE SCALE GENOMIC DNA]</scope>
    <source>
        <strain evidence="2 3">CC-1</strain>
    </source>
</reference>
<evidence type="ECO:0000313" key="3">
    <source>
        <dbReference type="Proteomes" id="UP000063919"/>
    </source>
</evidence>
<evidence type="ECO:0000313" key="2">
    <source>
        <dbReference type="EMBL" id="ALD66568.1"/>
    </source>
</evidence>
<protein>
    <recommendedName>
        <fullName evidence="4">Lipoprotein</fullName>
    </recommendedName>
</protein>
<dbReference type="PATRIC" id="fig|362837.3.peg.678"/>
<organism evidence="2 3">
    <name type="scientific">Spiroplasma cantharicola</name>
    <dbReference type="NCBI Taxonomy" id="362837"/>
    <lineage>
        <taxon>Bacteria</taxon>
        <taxon>Bacillati</taxon>
        <taxon>Mycoplasmatota</taxon>
        <taxon>Mollicutes</taxon>
        <taxon>Entomoplasmatales</taxon>
        <taxon>Spiroplasmataceae</taxon>
        <taxon>Spiroplasma</taxon>
    </lineage>
</organism>
<keyword evidence="3" id="KW-1185">Reference proteome</keyword>